<comment type="subcellular location">
    <subcellularLocation>
        <location evidence="1">Cell membrane</location>
        <topology evidence="1">Multi-pass membrane protein</topology>
    </subcellularLocation>
</comment>
<dbReference type="RefSeq" id="WP_143734394.1">
    <property type="nucleotide sequence ID" value="NZ_FTNI01000013.1"/>
</dbReference>
<keyword evidence="1" id="KW-1133">Transmembrane helix</keyword>
<evidence type="ECO:0000313" key="3">
    <source>
        <dbReference type="Proteomes" id="UP000186096"/>
    </source>
</evidence>
<dbReference type="EMBL" id="FTNI01000013">
    <property type="protein sequence ID" value="SIR69160.1"/>
    <property type="molecule type" value="Genomic_DNA"/>
</dbReference>
<accession>A0A1N7D051</accession>
<sequence>MAELLGRLPAPLVLAVAAMLIVAEAGTLAGVALPGTSVLVALGYLARLGVLPFAGTVAVAMAAAVAGTQLSYAQGRRREGAASIHPLADRFAPAAWARARRMVARRGAWAVAGGQWLGAARTLVPRLTGWAGVPYAAFARVSVPTAAAWAATLVTLSRSVPDLANAITAHLAVAGPLAVGLVLVVSLTAVELTGGRELPGPLRRVAWSRGGRPRGCRSRGRS</sequence>
<dbReference type="AlphaFoldDB" id="A0A1N7D051"/>
<dbReference type="InterPro" id="IPR032818">
    <property type="entry name" value="DedA-like"/>
</dbReference>
<dbReference type="GO" id="GO:0005886">
    <property type="term" value="C:plasma membrane"/>
    <property type="evidence" value="ECO:0007669"/>
    <property type="project" value="UniProtKB-SubCell"/>
</dbReference>
<feature type="transmembrane region" description="Helical" evidence="1">
    <location>
        <begin position="168"/>
        <end position="190"/>
    </location>
</feature>
<dbReference type="Proteomes" id="UP000186096">
    <property type="component" value="Unassembled WGS sequence"/>
</dbReference>
<proteinExistence type="inferred from homology"/>
<dbReference type="STRING" id="58117.SAMN05421833_11332"/>
<reference evidence="3" key="1">
    <citation type="submission" date="2017-01" db="EMBL/GenBank/DDBJ databases">
        <authorList>
            <person name="Varghese N."/>
            <person name="Submissions S."/>
        </authorList>
    </citation>
    <scope>NUCLEOTIDE SEQUENCE [LARGE SCALE GENOMIC DNA]</scope>
    <source>
        <strain evidence="3">ATCC 12950</strain>
    </source>
</reference>
<dbReference type="PANTHER" id="PTHR30353">
    <property type="entry name" value="INNER MEMBRANE PROTEIN DEDA-RELATED"/>
    <property type="match status" value="1"/>
</dbReference>
<name>A0A1N7D051_9ACTN</name>
<evidence type="ECO:0000256" key="1">
    <source>
        <dbReference type="RuleBase" id="RU367016"/>
    </source>
</evidence>
<comment type="similarity">
    <text evidence="1">Belongs to the DedA family.</text>
</comment>
<feature type="transmembrane region" description="Helical" evidence="1">
    <location>
        <begin position="136"/>
        <end position="156"/>
    </location>
</feature>
<feature type="transmembrane region" description="Helical" evidence="1">
    <location>
        <begin position="45"/>
        <end position="68"/>
    </location>
</feature>
<organism evidence="2 3">
    <name type="scientific">Microbispora rosea</name>
    <dbReference type="NCBI Taxonomy" id="58117"/>
    <lineage>
        <taxon>Bacteria</taxon>
        <taxon>Bacillati</taxon>
        <taxon>Actinomycetota</taxon>
        <taxon>Actinomycetes</taxon>
        <taxon>Streptosporangiales</taxon>
        <taxon>Streptosporangiaceae</taxon>
        <taxon>Microbispora</taxon>
    </lineage>
</organism>
<keyword evidence="3" id="KW-1185">Reference proteome</keyword>
<evidence type="ECO:0000313" key="2">
    <source>
        <dbReference type="EMBL" id="SIR69160.1"/>
    </source>
</evidence>
<gene>
    <name evidence="2" type="ORF">SAMN05421833_11332</name>
</gene>
<keyword evidence="1" id="KW-0812">Transmembrane</keyword>
<keyword evidence="1" id="KW-1003">Cell membrane</keyword>
<keyword evidence="1" id="KW-0472">Membrane</keyword>
<feature type="transmembrane region" description="Helical" evidence="1">
    <location>
        <begin position="12"/>
        <end position="33"/>
    </location>
</feature>
<dbReference type="PANTHER" id="PTHR30353:SF15">
    <property type="entry name" value="INNER MEMBRANE PROTEIN YABI"/>
    <property type="match status" value="1"/>
</dbReference>
<protein>
    <submittedName>
        <fullName evidence="2">Membrane protein DedA, SNARE-associated domain</fullName>
    </submittedName>
</protein>